<evidence type="ECO:0000313" key="1">
    <source>
        <dbReference type="EMBL" id="OWK38416.1"/>
    </source>
</evidence>
<dbReference type="AlphaFoldDB" id="A0A225DLR0"/>
<name>A0A225DLR0_9BACT</name>
<dbReference type="OrthoDB" id="1432483at2"/>
<dbReference type="RefSeq" id="WP_088258222.1">
    <property type="nucleotide sequence ID" value="NZ_NIDE01000014.1"/>
</dbReference>
<organism evidence="1 2">
    <name type="scientific">Fimbriiglobus ruber</name>
    <dbReference type="NCBI Taxonomy" id="1908690"/>
    <lineage>
        <taxon>Bacteria</taxon>
        <taxon>Pseudomonadati</taxon>
        <taxon>Planctomycetota</taxon>
        <taxon>Planctomycetia</taxon>
        <taxon>Gemmatales</taxon>
        <taxon>Gemmataceae</taxon>
        <taxon>Fimbriiglobus</taxon>
    </lineage>
</organism>
<accession>A0A225DLR0</accession>
<proteinExistence type="predicted"/>
<gene>
    <name evidence="1" type="ORF">FRUB_07536</name>
</gene>
<evidence type="ECO:0000313" key="2">
    <source>
        <dbReference type="Proteomes" id="UP000214646"/>
    </source>
</evidence>
<sequence>MAKVLQEEVFYQCVSVDILFDSRRPSFGDLFRICGDTHPHFPPTGEYGFDRLADLQFEQVDDYFGVRSLSEEGDDVPVWLFPLARGQVIDHHPGPFDGVRLSYNVLRNPERRVDHFLRCVQEFAVLGSRVVYRTRDISLGSPPDLSPVQVDIAAITRHWAAEGIVVGSGDALALNY</sequence>
<comment type="caution">
    <text evidence="1">The sequence shown here is derived from an EMBL/GenBank/DDBJ whole genome shotgun (WGS) entry which is preliminary data.</text>
</comment>
<dbReference type="Proteomes" id="UP000214646">
    <property type="component" value="Unassembled WGS sequence"/>
</dbReference>
<protein>
    <submittedName>
        <fullName evidence="1">Uncharacterized protein</fullName>
    </submittedName>
</protein>
<dbReference type="EMBL" id="NIDE01000014">
    <property type="protein sequence ID" value="OWK38416.1"/>
    <property type="molecule type" value="Genomic_DNA"/>
</dbReference>
<keyword evidence="2" id="KW-1185">Reference proteome</keyword>
<reference evidence="2" key="1">
    <citation type="submission" date="2017-06" db="EMBL/GenBank/DDBJ databases">
        <title>Genome analysis of Fimbriiglobus ruber SP5, the first member of the order Planctomycetales with confirmed chitinolytic capability.</title>
        <authorList>
            <person name="Ravin N.V."/>
            <person name="Rakitin A.L."/>
            <person name="Ivanova A.A."/>
            <person name="Beletsky A.V."/>
            <person name="Kulichevskaya I.S."/>
            <person name="Mardanov A.V."/>
            <person name="Dedysh S.N."/>
        </authorList>
    </citation>
    <scope>NUCLEOTIDE SEQUENCE [LARGE SCALE GENOMIC DNA]</scope>
    <source>
        <strain evidence="2">SP5</strain>
    </source>
</reference>